<dbReference type="AlphaFoldDB" id="A0A2N0VLL4"/>
<dbReference type="OrthoDB" id="9812586at2"/>
<dbReference type="RefSeq" id="WP_101072491.1">
    <property type="nucleotide sequence ID" value="NZ_PISP01000001.1"/>
</dbReference>
<keyword evidence="3" id="KW-0963">Cytoplasm</keyword>
<dbReference type="SUPFAM" id="SSF51064">
    <property type="entry name" value="Head domain of nucleotide exchange factor GrpE"/>
    <property type="match status" value="1"/>
</dbReference>
<comment type="function">
    <text evidence="3 4">Participates actively in the response to hyperosmotic and heat shock by preventing the aggregation of stress-denatured proteins, in association with DnaK and GrpE. It is the nucleotide exchange factor for DnaK and may function as a thermosensor. Unfolded proteins bind initially to DnaJ; upon interaction with the DnaJ-bound protein, DnaK hydrolyzes its bound ATP, resulting in the formation of a stable complex. GrpE releases ADP from DnaK; ATP binding to DnaK triggers the release of the substrate protein, thus completing the reaction cycle. Several rounds of ATP-dependent interactions between DnaJ, DnaK and GrpE are required for fully efficient folding.</text>
</comment>
<dbReference type="PANTHER" id="PTHR21237:SF23">
    <property type="entry name" value="GRPE PROTEIN HOMOLOG, MITOCHONDRIAL"/>
    <property type="match status" value="1"/>
</dbReference>
<accession>A0A2N0VLL4</accession>
<dbReference type="InterPro" id="IPR000740">
    <property type="entry name" value="GrpE"/>
</dbReference>
<dbReference type="PANTHER" id="PTHR21237">
    <property type="entry name" value="GRPE PROTEIN"/>
    <property type="match status" value="1"/>
</dbReference>
<evidence type="ECO:0000256" key="2">
    <source>
        <dbReference type="ARBA" id="ARBA00023186"/>
    </source>
</evidence>
<evidence type="ECO:0000256" key="1">
    <source>
        <dbReference type="ARBA" id="ARBA00009054"/>
    </source>
</evidence>
<dbReference type="GO" id="GO:0051087">
    <property type="term" value="F:protein-folding chaperone binding"/>
    <property type="evidence" value="ECO:0007669"/>
    <property type="project" value="InterPro"/>
</dbReference>
<dbReference type="InterPro" id="IPR009012">
    <property type="entry name" value="GrpE_head"/>
</dbReference>
<dbReference type="SUPFAM" id="SSF58014">
    <property type="entry name" value="Coiled-coil domain of nucleotide exchange factor GrpE"/>
    <property type="match status" value="1"/>
</dbReference>
<dbReference type="Pfam" id="PF01025">
    <property type="entry name" value="GrpE"/>
    <property type="match status" value="1"/>
</dbReference>
<dbReference type="PRINTS" id="PR00773">
    <property type="entry name" value="GRPEPROTEIN"/>
</dbReference>
<feature type="region of interest" description="Disordered" evidence="6">
    <location>
        <begin position="1"/>
        <end position="37"/>
    </location>
</feature>
<keyword evidence="3 4" id="KW-0346">Stress response</keyword>
<dbReference type="GO" id="GO:0006457">
    <property type="term" value="P:protein folding"/>
    <property type="evidence" value="ECO:0007669"/>
    <property type="project" value="InterPro"/>
</dbReference>
<dbReference type="InterPro" id="IPR013805">
    <property type="entry name" value="GrpE_CC"/>
</dbReference>
<dbReference type="GO" id="GO:0042803">
    <property type="term" value="F:protein homodimerization activity"/>
    <property type="evidence" value="ECO:0007669"/>
    <property type="project" value="InterPro"/>
</dbReference>
<name>A0A2N0VLL4_9BACT</name>
<dbReference type="Gene3D" id="3.90.20.20">
    <property type="match status" value="1"/>
</dbReference>
<comment type="subunit">
    <text evidence="3">Homodimer.</text>
</comment>
<proteinExistence type="inferred from homology"/>
<feature type="compositionally biased region" description="Basic and acidic residues" evidence="6">
    <location>
        <begin position="1"/>
        <end position="10"/>
    </location>
</feature>
<dbReference type="CDD" id="cd00446">
    <property type="entry name" value="GrpE"/>
    <property type="match status" value="1"/>
</dbReference>
<dbReference type="PROSITE" id="PS01071">
    <property type="entry name" value="GRPE"/>
    <property type="match status" value="1"/>
</dbReference>
<organism evidence="7 8">
    <name type="scientific">Rhodohalobacter barkolensis</name>
    <dbReference type="NCBI Taxonomy" id="2053187"/>
    <lineage>
        <taxon>Bacteria</taxon>
        <taxon>Pseudomonadati</taxon>
        <taxon>Balneolota</taxon>
        <taxon>Balneolia</taxon>
        <taxon>Balneolales</taxon>
        <taxon>Balneolaceae</taxon>
        <taxon>Rhodohalobacter</taxon>
    </lineage>
</organism>
<dbReference type="GO" id="GO:0051082">
    <property type="term" value="F:unfolded protein binding"/>
    <property type="evidence" value="ECO:0007669"/>
    <property type="project" value="TreeGrafter"/>
</dbReference>
<evidence type="ECO:0000313" key="7">
    <source>
        <dbReference type="EMBL" id="PKD45072.1"/>
    </source>
</evidence>
<keyword evidence="2 3" id="KW-0143">Chaperone</keyword>
<keyword evidence="8" id="KW-1185">Reference proteome</keyword>
<evidence type="ECO:0000256" key="5">
    <source>
        <dbReference type="RuleBase" id="RU004478"/>
    </source>
</evidence>
<dbReference type="GO" id="GO:0000774">
    <property type="term" value="F:adenyl-nucleotide exchange factor activity"/>
    <property type="evidence" value="ECO:0007669"/>
    <property type="project" value="InterPro"/>
</dbReference>
<comment type="similarity">
    <text evidence="1 3 5">Belongs to the GrpE family.</text>
</comment>
<evidence type="ECO:0000256" key="4">
    <source>
        <dbReference type="RuleBase" id="RU000639"/>
    </source>
</evidence>
<dbReference type="GO" id="GO:0005737">
    <property type="term" value="C:cytoplasm"/>
    <property type="evidence" value="ECO:0007669"/>
    <property type="project" value="UniProtKB-SubCell"/>
</dbReference>
<dbReference type="Gene3D" id="2.30.22.10">
    <property type="entry name" value="Head domain of nucleotide exchange factor GrpE"/>
    <property type="match status" value="1"/>
</dbReference>
<dbReference type="HAMAP" id="MF_01151">
    <property type="entry name" value="GrpE"/>
    <property type="match status" value="1"/>
</dbReference>
<evidence type="ECO:0000256" key="3">
    <source>
        <dbReference type="HAMAP-Rule" id="MF_01151"/>
    </source>
</evidence>
<reference evidence="7 8" key="1">
    <citation type="submission" date="2017-11" db="EMBL/GenBank/DDBJ databases">
        <title>Rhodohalobacter 15182 sp. nov., isolated from a salt lake.</title>
        <authorList>
            <person name="Han S."/>
        </authorList>
    </citation>
    <scope>NUCLEOTIDE SEQUENCE [LARGE SCALE GENOMIC DNA]</scope>
    <source>
        <strain evidence="7 8">15182</strain>
    </source>
</reference>
<evidence type="ECO:0000256" key="6">
    <source>
        <dbReference type="SAM" id="MobiDB-lite"/>
    </source>
</evidence>
<dbReference type="Proteomes" id="UP000233398">
    <property type="component" value="Unassembled WGS sequence"/>
</dbReference>
<protein>
    <recommendedName>
        <fullName evidence="3 4">Protein GrpE</fullName>
    </recommendedName>
    <alternativeName>
        <fullName evidence="3">HSP-70 cofactor</fullName>
    </alternativeName>
</protein>
<comment type="caution">
    <text evidence="7">The sequence shown here is derived from an EMBL/GenBank/DDBJ whole genome shotgun (WGS) entry which is preliminary data.</text>
</comment>
<dbReference type="EMBL" id="PISP01000001">
    <property type="protein sequence ID" value="PKD45072.1"/>
    <property type="molecule type" value="Genomic_DNA"/>
</dbReference>
<sequence length="193" mass="22093">MSSKEEKLESAEEQSTVENEVDETSNGGSASIEELDELVEEQQKKINELEEELQSIKDNHLRKAAEMENFKKRLQRERDQVFQKSRESAIEAFLPINDDLRRTLEALEKANADQSFVDGVRLVADKFQDVLERYNVERIDEEGVPFDVDIHDAMLRQPANDDSIESGTVLQVLESGYRIGDKTLRHAKVIVSE</sequence>
<gene>
    <name evidence="3 7" type="primary">grpE</name>
    <name evidence="7" type="ORF">CWD77_06345</name>
</gene>
<comment type="subcellular location">
    <subcellularLocation>
        <location evidence="3">Cytoplasm</location>
    </subcellularLocation>
</comment>
<evidence type="ECO:0000313" key="8">
    <source>
        <dbReference type="Proteomes" id="UP000233398"/>
    </source>
</evidence>